<sequence length="399" mass="44517">MKALNIVFITAADLPQGGGNTTRLKTLVTALQNMGHHVNILLEHSQGNVAPEMLQPQGEIGGAPFQYVTGSTIKPKGYQFFTKKLSAVFKIRDHIKKLHEEGKVDVLWFNQSAAHLIYPLTRLGKKLGIKIVHSYEDERLKGNGLKRQLIYANQSLADRKLTAHADHIVAISHYLRDKYALLTENKVPISIIPTIIDPAFWDCTSTTPQNEYPLLVYTGGFFGFDEVEEVIHAVRLLKNKGIIVHFNLIGYNKNDPEYMQSVQSLINELGIEEQVKMLGFVPFEQLKAQLAKADLLIGIRKDDGWSNTGFSTKLSEYLATGRPVLCAALEENCHYLKDQQNAYMVTPGATAETIAKAIEYAVTHPEQSQQIGLAGQQVAKERLSQTVVQEKLGKLLGEW</sequence>
<dbReference type="EMBL" id="BAABJX010000059">
    <property type="protein sequence ID" value="GAA4848546.1"/>
    <property type="molecule type" value="Genomic_DNA"/>
</dbReference>
<keyword evidence="2" id="KW-0808">Transferase</keyword>
<feature type="domain" description="Glycosyltransferase subfamily 4-like N-terminal" evidence="4">
    <location>
        <begin position="18"/>
        <end position="199"/>
    </location>
</feature>
<name>A0ABP9DPX6_9BACT</name>
<feature type="domain" description="Glycosyl transferase family 1" evidence="3">
    <location>
        <begin position="210"/>
        <end position="377"/>
    </location>
</feature>
<evidence type="ECO:0000259" key="3">
    <source>
        <dbReference type="Pfam" id="PF00534"/>
    </source>
</evidence>
<comment type="caution">
    <text evidence="5">The sequence shown here is derived from an EMBL/GenBank/DDBJ whole genome shotgun (WGS) entry which is preliminary data.</text>
</comment>
<gene>
    <name evidence="5" type="ORF">GCM10023331_36560</name>
</gene>
<dbReference type="PANTHER" id="PTHR12526">
    <property type="entry name" value="GLYCOSYLTRANSFERASE"/>
    <property type="match status" value="1"/>
</dbReference>
<dbReference type="InterPro" id="IPR028098">
    <property type="entry name" value="Glyco_trans_4-like_N"/>
</dbReference>
<evidence type="ECO:0000313" key="6">
    <source>
        <dbReference type="Proteomes" id="UP001500298"/>
    </source>
</evidence>
<reference evidence="6" key="1">
    <citation type="journal article" date="2019" name="Int. J. Syst. Evol. Microbiol.">
        <title>The Global Catalogue of Microorganisms (GCM) 10K type strain sequencing project: providing services to taxonomists for standard genome sequencing and annotation.</title>
        <authorList>
            <consortium name="The Broad Institute Genomics Platform"/>
            <consortium name="The Broad Institute Genome Sequencing Center for Infectious Disease"/>
            <person name="Wu L."/>
            <person name="Ma J."/>
        </authorList>
    </citation>
    <scope>NUCLEOTIDE SEQUENCE [LARGE SCALE GENOMIC DNA]</scope>
    <source>
        <strain evidence="6">JCM 18326</strain>
    </source>
</reference>
<dbReference type="SUPFAM" id="SSF53756">
    <property type="entry name" value="UDP-Glycosyltransferase/glycogen phosphorylase"/>
    <property type="match status" value="1"/>
</dbReference>
<dbReference type="Pfam" id="PF13439">
    <property type="entry name" value="Glyco_transf_4"/>
    <property type="match status" value="1"/>
</dbReference>
<keyword evidence="1" id="KW-0328">Glycosyltransferase</keyword>
<dbReference type="RefSeq" id="WP_345374462.1">
    <property type="nucleotide sequence ID" value="NZ_BAABJX010000059.1"/>
</dbReference>
<evidence type="ECO:0000256" key="2">
    <source>
        <dbReference type="ARBA" id="ARBA00022679"/>
    </source>
</evidence>
<dbReference type="InterPro" id="IPR001296">
    <property type="entry name" value="Glyco_trans_1"/>
</dbReference>
<proteinExistence type="predicted"/>
<keyword evidence="6" id="KW-1185">Reference proteome</keyword>
<dbReference type="Gene3D" id="3.40.50.2000">
    <property type="entry name" value="Glycogen Phosphorylase B"/>
    <property type="match status" value="2"/>
</dbReference>
<accession>A0ABP9DPX6</accession>
<dbReference type="PANTHER" id="PTHR12526:SF629">
    <property type="entry name" value="TEICHURONIC ACID BIOSYNTHESIS GLYCOSYLTRANSFERASE TUAH-RELATED"/>
    <property type="match status" value="1"/>
</dbReference>
<protein>
    <submittedName>
        <fullName evidence="5">Uncharacterized protein</fullName>
    </submittedName>
</protein>
<evidence type="ECO:0000256" key="1">
    <source>
        <dbReference type="ARBA" id="ARBA00022676"/>
    </source>
</evidence>
<evidence type="ECO:0000259" key="4">
    <source>
        <dbReference type="Pfam" id="PF13439"/>
    </source>
</evidence>
<evidence type="ECO:0000313" key="5">
    <source>
        <dbReference type="EMBL" id="GAA4848546.1"/>
    </source>
</evidence>
<dbReference type="Pfam" id="PF00534">
    <property type="entry name" value="Glycos_transf_1"/>
    <property type="match status" value="1"/>
</dbReference>
<organism evidence="5 6">
    <name type="scientific">Algivirga pacifica</name>
    <dbReference type="NCBI Taxonomy" id="1162670"/>
    <lineage>
        <taxon>Bacteria</taxon>
        <taxon>Pseudomonadati</taxon>
        <taxon>Bacteroidota</taxon>
        <taxon>Cytophagia</taxon>
        <taxon>Cytophagales</taxon>
        <taxon>Flammeovirgaceae</taxon>
        <taxon>Algivirga</taxon>
    </lineage>
</organism>
<dbReference type="Proteomes" id="UP001500298">
    <property type="component" value="Unassembled WGS sequence"/>
</dbReference>
<dbReference type="CDD" id="cd03801">
    <property type="entry name" value="GT4_PimA-like"/>
    <property type="match status" value="1"/>
</dbReference>